<organism evidence="2 3">
    <name type="scientific">Panaeolus cyanescens</name>
    <dbReference type="NCBI Taxonomy" id="181874"/>
    <lineage>
        <taxon>Eukaryota</taxon>
        <taxon>Fungi</taxon>
        <taxon>Dikarya</taxon>
        <taxon>Basidiomycota</taxon>
        <taxon>Agaricomycotina</taxon>
        <taxon>Agaricomycetes</taxon>
        <taxon>Agaricomycetidae</taxon>
        <taxon>Agaricales</taxon>
        <taxon>Agaricineae</taxon>
        <taxon>Galeropsidaceae</taxon>
        <taxon>Panaeolus</taxon>
    </lineage>
</organism>
<name>A0A409V9G4_9AGAR</name>
<comment type="caution">
    <text evidence="2">The sequence shown here is derived from an EMBL/GenBank/DDBJ whole genome shotgun (WGS) entry which is preliminary data.</text>
</comment>
<dbReference type="InterPro" id="IPR036047">
    <property type="entry name" value="F-box-like_dom_sf"/>
</dbReference>
<dbReference type="InterPro" id="IPR032675">
    <property type="entry name" value="LRR_dom_sf"/>
</dbReference>
<accession>A0A409V9G4</accession>
<dbReference type="EMBL" id="NHTK01006125">
    <property type="protein sequence ID" value="PPQ63353.1"/>
    <property type="molecule type" value="Genomic_DNA"/>
</dbReference>
<dbReference type="OrthoDB" id="3221235at2759"/>
<evidence type="ECO:0000313" key="2">
    <source>
        <dbReference type="EMBL" id="PPQ63353.1"/>
    </source>
</evidence>
<evidence type="ECO:0000256" key="1">
    <source>
        <dbReference type="SAM" id="Coils"/>
    </source>
</evidence>
<reference evidence="2 3" key="1">
    <citation type="journal article" date="2018" name="Evol. Lett.">
        <title>Horizontal gene cluster transfer increased hallucinogenic mushroom diversity.</title>
        <authorList>
            <person name="Reynolds H.T."/>
            <person name="Vijayakumar V."/>
            <person name="Gluck-Thaler E."/>
            <person name="Korotkin H.B."/>
            <person name="Matheny P.B."/>
            <person name="Slot J.C."/>
        </authorList>
    </citation>
    <scope>NUCLEOTIDE SEQUENCE [LARGE SCALE GENOMIC DNA]</scope>
    <source>
        <strain evidence="2 3">2629</strain>
    </source>
</reference>
<keyword evidence="1" id="KW-0175">Coiled coil</keyword>
<dbReference type="AlphaFoldDB" id="A0A409V9G4"/>
<dbReference type="Gene3D" id="3.80.10.10">
    <property type="entry name" value="Ribonuclease Inhibitor"/>
    <property type="match status" value="1"/>
</dbReference>
<feature type="coiled-coil region" evidence="1">
    <location>
        <begin position="54"/>
        <end position="81"/>
    </location>
</feature>
<keyword evidence="3" id="KW-1185">Reference proteome</keyword>
<dbReference type="InParanoid" id="A0A409V9G4"/>
<proteinExistence type="predicted"/>
<dbReference type="STRING" id="181874.A0A409V9G4"/>
<dbReference type="Proteomes" id="UP000284842">
    <property type="component" value="Unassembled WGS sequence"/>
</dbReference>
<dbReference type="Gene3D" id="1.20.1280.50">
    <property type="match status" value="1"/>
</dbReference>
<gene>
    <name evidence="2" type="ORF">CVT24_006726</name>
</gene>
<sequence>MASPVVVAQVNPLVGDFWKQIETRFSPYITHNDLPPEDIATDIKGALVEPQQQLDEVKRTIEVLNLTLQALERQRDDLQDRISSYTPIFSPIRRLPDDMLEEIFFHCLPQHRNPIPMISDCPLMLTFVCRKWRDVALSAPRLWSKLHISFEHEPRYISQTEYNDWPLRVVGLQQWIQRSGSLPLSLSLYCCDSVFGEMFEPSFAREVMLVIKQNAHRCASLEMRLSQDMFNMMHTIIDIQPEVFPQLKSIRHSPSYGSTTSAEMALTLFSHWLSLPTLQEIHLAMYSAPPHLANTSSLLRWPATLTRLSFHMGSNRPILLNILRQCRMLEECALVVDSFDAADFDDLSEPSCIEKVTLPYLRRLSIDGEQDGPDSICAQLDAPALTHFLFFPPHYGIRYESENPDPDHVPRPTYSPLLTFLSGCRFLETLTLNSARIIGADFYAILESVPSVTTLILDHRLSGFLRSSFVSSARPEWCNFDYNLYPLLNQEFKSKYLNNSIPLDKPLLPNLKSFTLFCCLQHSDTHMFHDLIIAFCNSRIHAHHPTKADDDSESTSTLVGVSDNANHPPTASLEYIKITLDGLIDANTADPDLELIEVDIEADIAKHVETIGKKVGKDVHLDVAYPWIDVPQSIPTKLGPISLKEGLDQTTDYTWPYVD</sequence>
<evidence type="ECO:0000313" key="3">
    <source>
        <dbReference type="Proteomes" id="UP000284842"/>
    </source>
</evidence>
<protein>
    <submittedName>
        <fullName evidence="2">Uncharacterized protein</fullName>
    </submittedName>
</protein>
<dbReference type="SUPFAM" id="SSF81383">
    <property type="entry name" value="F-box domain"/>
    <property type="match status" value="1"/>
</dbReference>